<gene>
    <name evidence="2" type="ORF">pneo_cds_137</name>
</gene>
<dbReference type="RefSeq" id="YP_009481747.1">
    <property type="nucleotide sequence ID" value="NC_037666.1"/>
</dbReference>
<keyword evidence="1" id="KW-0472">Membrane</keyword>
<sequence>MNTADTTSFMTVRPRATSTYIDQRTTPVLPSDAARASTGRAGGWIVALVVLVLLLFIGFSIYLTIKRYQLIGEALRTGNTSVALAEAAPEIGAGVGTAVGAFG</sequence>
<accession>A0A2U7UBC5</accession>
<dbReference type="Proteomes" id="UP000249287">
    <property type="component" value="Segment"/>
</dbReference>
<organism evidence="2">
    <name type="scientific">Pandoravirus neocaledonia</name>
    <dbReference type="NCBI Taxonomy" id="2107708"/>
    <lineage>
        <taxon>Viruses</taxon>
        <taxon>Pandoravirus</taxon>
    </lineage>
</organism>
<evidence type="ECO:0000256" key="1">
    <source>
        <dbReference type="SAM" id="Phobius"/>
    </source>
</evidence>
<dbReference type="KEGG" id="vg:36842457"/>
<reference evidence="2" key="1">
    <citation type="journal article" date="2018" name="Nat. Commun.">
        <title>Diversity and evolution of the emerging Pandoraviridae family.</title>
        <authorList>
            <person name="Legendre M."/>
            <person name="Fabre E."/>
            <person name="Poirot O."/>
            <person name="Jeudy S."/>
            <person name="Lartigue A."/>
            <person name="Alempic J.M."/>
            <person name="Beucher L."/>
            <person name="Philippe N."/>
            <person name="Bertaux L."/>
            <person name="Christo-Foroux E."/>
            <person name="Labadie K."/>
            <person name="Coute Y."/>
            <person name="Abergel C."/>
            <person name="Claverie J.M."/>
        </authorList>
    </citation>
    <scope>NUCLEOTIDE SEQUENCE [LARGE SCALE GENOMIC DNA]</scope>
    <source>
        <strain evidence="2">Neocaledonia</strain>
    </source>
</reference>
<keyword evidence="1" id="KW-1133">Transmembrane helix</keyword>
<proteinExistence type="predicted"/>
<dbReference type="EMBL" id="MG011690">
    <property type="protein sequence ID" value="AVK75744.1"/>
    <property type="molecule type" value="Genomic_DNA"/>
</dbReference>
<name>A0A2U7UBC5_9VIRU</name>
<feature type="transmembrane region" description="Helical" evidence="1">
    <location>
        <begin position="44"/>
        <end position="65"/>
    </location>
</feature>
<evidence type="ECO:0000313" key="2">
    <source>
        <dbReference type="EMBL" id="AVK75744.1"/>
    </source>
</evidence>
<dbReference type="GeneID" id="36842457"/>
<keyword evidence="1" id="KW-0812">Transmembrane</keyword>
<protein>
    <submittedName>
        <fullName evidence="2">Uncharacterized protein</fullName>
    </submittedName>
</protein>